<keyword evidence="1" id="KW-0812">Transmembrane</keyword>
<dbReference type="Proteomes" id="UP000593594">
    <property type="component" value="Chromosome"/>
</dbReference>
<feature type="transmembrane region" description="Helical" evidence="1">
    <location>
        <begin position="124"/>
        <end position="146"/>
    </location>
</feature>
<protein>
    <submittedName>
        <fullName evidence="2">DUF1772 domain-containing protein</fullName>
    </submittedName>
</protein>
<dbReference type="KEGG" id="kmn:HW532_11580"/>
<keyword evidence="1" id="KW-1133">Transmembrane helix</keyword>
<feature type="transmembrane region" description="Helical" evidence="1">
    <location>
        <begin position="49"/>
        <end position="70"/>
    </location>
</feature>
<keyword evidence="3" id="KW-1185">Reference proteome</keyword>
<dbReference type="RefSeq" id="WP_213160639.1">
    <property type="nucleotide sequence ID" value="NZ_CP058214.1"/>
</dbReference>
<sequence length="151" mass="16509">MTLRIVQFLAVVLTALALVPAGAHLFEMPAKLALTQDDYFVVQTIYRGWALFGTVLIGALIANLALTVLLRGTGLHCALAGSAFLLVAATLAIFFTWTYPANRATRNWTVVPENWEALRTQWEYAHAANAVLTFIAVCALVLALVIPRRRA</sequence>
<reference evidence="2 3" key="1">
    <citation type="submission" date="2020-06" db="EMBL/GenBank/DDBJ databases">
        <title>Genome sequence of 2 isolates from Red Sea Mangroves.</title>
        <authorList>
            <person name="Sefrji F."/>
            <person name="Michoud G."/>
            <person name="Merlino G."/>
            <person name="Daffonchio D."/>
        </authorList>
    </citation>
    <scope>NUCLEOTIDE SEQUENCE [LARGE SCALE GENOMIC DNA]</scope>
    <source>
        <strain evidence="2 3">R1DC25</strain>
    </source>
</reference>
<evidence type="ECO:0000313" key="3">
    <source>
        <dbReference type="Proteomes" id="UP000593594"/>
    </source>
</evidence>
<evidence type="ECO:0000256" key="1">
    <source>
        <dbReference type="SAM" id="Phobius"/>
    </source>
</evidence>
<dbReference type="AlphaFoldDB" id="A0A7S8C4L1"/>
<feature type="transmembrane region" description="Helical" evidence="1">
    <location>
        <begin position="77"/>
        <end position="99"/>
    </location>
</feature>
<evidence type="ECO:0000313" key="2">
    <source>
        <dbReference type="EMBL" id="QPC43277.1"/>
    </source>
</evidence>
<dbReference type="EMBL" id="CP058214">
    <property type="protein sequence ID" value="QPC43277.1"/>
    <property type="molecule type" value="Genomic_DNA"/>
</dbReference>
<organism evidence="2 3">
    <name type="scientific">Kaustia mangrovi</name>
    <dbReference type="NCBI Taxonomy" id="2593653"/>
    <lineage>
        <taxon>Bacteria</taxon>
        <taxon>Pseudomonadati</taxon>
        <taxon>Pseudomonadota</taxon>
        <taxon>Alphaproteobacteria</taxon>
        <taxon>Hyphomicrobiales</taxon>
        <taxon>Parvibaculaceae</taxon>
        <taxon>Kaustia</taxon>
    </lineage>
</organism>
<gene>
    <name evidence="2" type="ORF">HW532_11580</name>
</gene>
<name>A0A7S8C4L1_9HYPH</name>
<accession>A0A7S8C4L1</accession>
<keyword evidence="1" id="KW-0472">Membrane</keyword>
<proteinExistence type="predicted"/>